<gene>
    <name evidence="1" type="ORF">GSI_13426</name>
</gene>
<comment type="caution">
    <text evidence="1">The sequence shown here is derived from an EMBL/GenBank/DDBJ whole genome shotgun (WGS) entry which is preliminary data.</text>
</comment>
<evidence type="ECO:0000313" key="2">
    <source>
        <dbReference type="Proteomes" id="UP000230002"/>
    </source>
</evidence>
<protein>
    <submittedName>
        <fullName evidence="1">Uncharacterized protein</fullName>
    </submittedName>
</protein>
<accession>A0A2G8RQ93</accession>
<proteinExistence type="predicted"/>
<sequence>MSGGSGASVPSRRLTASFRCFAAFRLIHLPHHVQPITATSAIATPAAVPPAIAPTGKADVAWFETAPMVGRLPEPAEVIVVVTNEGEAGTLIVVKTGAMECGGDAMEEGDEL</sequence>
<name>A0A2G8RQ93_9APHY</name>
<organism evidence="1 2">
    <name type="scientific">Ganoderma sinense ZZ0214-1</name>
    <dbReference type="NCBI Taxonomy" id="1077348"/>
    <lineage>
        <taxon>Eukaryota</taxon>
        <taxon>Fungi</taxon>
        <taxon>Dikarya</taxon>
        <taxon>Basidiomycota</taxon>
        <taxon>Agaricomycotina</taxon>
        <taxon>Agaricomycetes</taxon>
        <taxon>Polyporales</taxon>
        <taxon>Polyporaceae</taxon>
        <taxon>Ganoderma</taxon>
    </lineage>
</organism>
<keyword evidence="2" id="KW-1185">Reference proteome</keyword>
<evidence type="ECO:0000313" key="1">
    <source>
        <dbReference type="EMBL" id="PIL23677.1"/>
    </source>
</evidence>
<dbReference type="EMBL" id="AYKW01000067">
    <property type="protein sequence ID" value="PIL23677.1"/>
    <property type="molecule type" value="Genomic_DNA"/>
</dbReference>
<reference evidence="1 2" key="1">
    <citation type="journal article" date="2015" name="Sci. Rep.">
        <title>Chromosome-level genome map provides insights into diverse defense mechanisms in the medicinal fungus Ganoderma sinense.</title>
        <authorList>
            <person name="Zhu Y."/>
            <person name="Xu J."/>
            <person name="Sun C."/>
            <person name="Zhou S."/>
            <person name="Xu H."/>
            <person name="Nelson D.R."/>
            <person name="Qian J."/>
            <person name="Song J."/>
            <person name="Luo H."/>
            <person name="Xiang L."/>
            <person name="Li Y."/>
            <person name="Xu Z."/>
            <person name="Ji A."/>
            <person name="Wang L."/>
            <person name="Lu S."/>
            <person name="Hayward A."/>
            <person name="Sun W."/>
            <person name="Li X."/>
            <person name="Schwartz D.C."/>
            <person name="Wang Y."/>
            <person name="Chen S."/>
        </authorList>
    </citation>
    <scope>NUCLEOTIDE SEQUENCE [LARGE SCALE GENOMIC DNA]</scope>
    <source>
        <strain evidence="1 2">ZZ0214-1</strain>
    </source>
</reference>
<dbReference type="Proteomes" id="UP000230002">
    <property type="component" value="Unassembled WGS sequence"/>
</dbReference>
<dbReference type="AlphaFoldDB" id="A0A2G8RQ93"/>